<feature type="transmembrane region" description="Helical" evidence="8">
    <location>
        <begin position="96"/>
        <end position="113"/>
    </location>
</feature>
<comment type="similarity">
    <text evidence="2 7">Belongs to the cytochrome c oxidase subunit 3 family.</text>
</comment>
<dbReference type="GO" id="GO:0004129">
    <property type="term" value="F:cytochrome-c oxidase activity"/>
    <property type="evidence" value="ECO:0007669"/>
    <property type="project" value="InterPro"/>
</dbReference>
<dbReference type="Gene3D" id="1.20.120.80">
    <property type="entry name" value="Cytochrome c oxidase, subunit III, four-helix bundle"/>
    <property type="match status" value="1"/>
</dbReference>
<name>A0A942DZZ3_9HYPH</name>
<evidence type="ECO:0000256" key="7">
    <source>
        <dbReference type="RuleBase" id="RU003376"/>
    </source>
</evidence>
<evidence type="ECO:0000313" key="11">
    <source>
        <dbReference type="Proteomes" id="UP000680348"/>
    </source>
</evidence>
<evidence type="ECO:0000256" key="3">
    <source>
        <dbReference type="ARBA" id="ARBA00022475"/>
    </source>
</evidence>
<keyword evidence="5 8" id="KW-1133">Transmembrane helix</keyword>
<keyword evidence="6 8" id="KW-0472">Membrane</keyword>
<dbReference type="GO" id="GO:0005886">
    <property type="term" value="C:plasma membrane"/>
    <property type="evidence" value="ECO:0007669"/>
    <property type="project" value="UniProtKB-SubCell"/>
</dbReference>
<keyword evidence="4 7" id="KW-0812">Transmembrane</keyword>
<accession>A0A942DZZ3</accession>
<evidence type="ECO:0000256" key="5">
    <source>
        <dbReference type="ARBA" id="ARBA00022989"/>
    </source>
</evidence>
<evidence type="ECO:0000256" key="1">
    <source>
        <dbReference type="ARBA" id="ARBA00004651"/>
    </source>
</evidence>
<evidence type="ECO:0000256" key="4">
    <source>
        <dbReference type="ARBA" id="ARBA00022692"/>
    </source>
</evidence>
<dbReference type="PANTHER" id="PTHR11403">
    <property type="entry name" value="CYTOCHROME C OXIDASE SUBUNIT III"/>
    <property type="match status" value="1"/>
</dbReference>
<dbReference type="InterPro" id="IPR024791">
    <property type="entry name" value="Cyt_c/ubiquinol_Oxase_su3"/>
</dbReference>
<feature type="transmembrane region" description="Helical" evidence="8">
    <location>
        <begin position="133"/>
        <end position="158"/>
    </location>
</feature>
<dbReference type="PROSITE" id="PS50253">
    <property type="entry name" value="COX3"/>
    <property type="match status" value="1"/>
</dbReference>
<dbReference type="AlphaFoldDB" id="A0A942DZZ3"/>
<dbReference type="RefSeq" id="WP_188255854.1">
    <property type="nucleotide sequence ID" value="NZ_JABVCF010000009.1"/>
</dbReference>
<feature type="transmembrane region" description="Helical" evidence="8">
    <location>
        <begin position="65"/>
        <end position="84"/>
    </location>
</feature>
<dbReference type="SUPFAM" id="SSF81452">
    <property type="entry name" value="Cytochrome c oxidase subunit III-like"/>
    <property type="match status" value="1"/>
</dbReference>
<proteinExistence type="inferred from homology"/>
<dbReference type="InterPro" id="IPR000298">
    <property type="entry name" value="Cyt_c_oxidase-like_su3"/>
</dbReference>
<protein>
    <submittedName>
        <fullName evidence="10">Cytochrome c oxidase subunit 3</fullName>
    </submittedName>
</protein>
<dbReference type="InterPro" id="IPR013833">
    <property type="entry name" value="Cyt_c_oxidase_su3_a-hlx"/>
</dbReference>
<evidence type="ECO:0000313" key="10">
    <source>
        <dbReference type="EMBL" id="MBS3650287.1"/>
    </source>
</evidence>
<feature type="transmembrane region" description="Helical" evidence="8">
    <location>
        <begin position="24"/>
        <end position="45"/>
    </location>
</feature>
<feature type="domain" description="Heme-copper oxidase subunit III family profile" evidence="9">
    <location>
        <begin position="25"/>
        <end position="199"/>
    </location>
</feature>
<evidence type="ECO:0000256" key="8">
    <source>
        <dbReference type="SAM" id="Phobius"/>
    </source>
</evidence>
<dbReference type="EMBL" id="JAGWCR010000009">
    <property type="protein sequence ID" value="MBS3650287.1"/>
    <property type="molecule type" value="Genomic_DNA"/>
</dbReference>
<keyword evidence="3" id="KW-1003">Cell membrane</keyword>
<dbReference type="GO" id="GO:0019646">
    <property type="term" value="P:aerobic electron transport chain"/>
    <property type="evidence" value="ECO:0007669"/>
    <property type="project" value="InterPro"/>
</dbReference>
<organism evidence="10 11">
    <name type="scientific">Pseudaminobacter soli</name>
    <name type="common">ex Zhang et al. 2022</name>
    <dbReference type="NCBI Taxonomy" id="2831468"/>
    <lineage>
        <taxon>Bacteria</taxon>
        <taxon>Pseudomonadati</taxon>
        <taxon>Pseudomonadota</taxon>
        <taxon>Alphaproteobacteria</taxon>
        <taxon>Hyphomicrobiales</taxon>
        <taxon>Phyllobacteriaceae</taxon>
        <taxon>Pseudaminobacter</taxon>
    </lineage>
</organism>
<evidence type="ECO:0000259" key="9">
    <source>
        <dbReference type="PROSITE" id="PS50253"/>
    </source>
</evidence>
<keyword evidence="11" id="KW-1185">Reference proteome</keyword>
<comment type="caution">
    <text evidence="10">The sequence shown here is derived from an EMBL/GenBank/DDBJ whole genome shotgun (WGS) entry which is preliminary data.</text>
</comment>
<gene>
    <name evidence="10" type="ORF">KEU06_16860</name>
</gene>
<dbReference type="PANTHER" id="PTHR11403:SF2">
    <property type="entry name" value="CYTOCHROME BO(3) UBIQUINOL OXIDASE SUBUNIT 3"/>
    <property type="match status" value="1"/>
</dbReference>
<sequence>MRQRQAIDLSDLPTYGMGSRSPTWWGTLGFMALEGTGFVLAAGAYLYLAYINPAFPLSAPVPNHWPGTIVTLLLLASAVPNHMLRRWANDCDMPKVRIGLVVMSIFGILPLIVRWFEFPALNIWWDSNAYGSMLWVLLGLHTTHLITDVGDTIVLTALMFTRHGYSGRRFGDVDDNVFYWDFVVITWLPIYFLIYWLPRFS</sequence>
<dbReference type="Proteomes" id="UP000680348">
    <property type="component" value="Unassembled WGS sequence"/>
</dbReference>
<reference evidence="10" key="1">
    <citation type="submission" date="2021-04" db="EMBL/GenBank/DDBJ databases">
        <title>Pseudaminobacter soli sp. nov., isolated from paddy soil contaminated by heavy metals.</title>
        <authorList>
            <person name="Zhang K."/>
        </authorList>
    </citation>
    <scope>NUCLEOTIDE SEQUENCE</scope>
    <source>
        <strain evidence="10">19-2017</strain>
    </source>
</reference>
<comment type="subcellular location">
    <subcellularLocation>
        <location evidence="1 7">Cell membrane</location>
        <topology evidence="1 7">Multi-pass membrane protein</topology>
    </subcellularLocation>
</comment>
<evidence type="ECO:0000256" key="2">
    <source>
        <dbReference type="ARBA" id="ARBA00010581"/>
    </source>
</evidence>
<feature type="transmembrane region" description="Helical" evidence="8">
    <location>
        <begin position="178"/>
        <end position="197"/>
    </location>
</feature>
<dbReference type="InterPro" id="IPR035973">
    <property type="entry name" value="Cyt_c_oxidase_su3-like_sf"/>
</dbReference>
<evidence type="ECO:0000256" key="6">
    <source>
        <dbReference type="ARBA" id="ARBA00023136"/>
    </source>
</evidence>
<dbReference type="Pfam" id="PF00510">
    <property type="entry name" value="COX3"/>
    <property type="match status" value="1"/>
</dbReference>